<name>A0A9C7GDB5_9BACI</name>
<protein>
    <recommendedName>
        <fullName evidence="4">TIGR02206 family membrane protein</fullName>
    </recommendedName>
</protein>
<dbReference type="EMBL" id="CAKJTG010000036">
    <property type="protein sequence ID" value="CAG9610439.1"/>
    <property type="molecule type" value="Genomic_DNA"/>
</dbReference>
<dbReference type="Proteomes" id="UP000789845">
    <property type="component" value="Unassembled WGS sequence"/>
</dbReference>
<feature type="transmembrane region" description="Helical" evidence="1">
    <location>
        <begin position="128"/>
        <end position="148"/>
    </location>
</feature>
<feature type="transmembrane region" description="Helical" evidence="1">
    <location>
        <begin position="75"/>
        <end position="92"/>
    </location>
</feature>
<sequence length="237" mass="27947">MFSVTEMTDFTFLSMPHVVTLVIFFITCFLFVYYRKKLQSYQPIIKWTLFSILMLSEVSYHLWRVLTDQWEVADLPIQVCSLSTFIALFLFFKNNTKVFNLLYFIGIIPPILSMVTPDIVYQFPHYRFLKYFIHHSAIPITVLYFILFEGYRVPKKAVLSSFLTLNIIAVPVFFLNKMLDTNFFFLANPSETKTLLWFFGSGVKYYVNLEIVGIIVFIITYLPMGMLLKREKVKETV</sequence>
<keyword evidence="1" id="KW-0472">Membrane</keyword>
<keyword evidence="1" id="KW-1133">Transmembrane helix</keyword>
<keyword evidence="1" id="KW-0812">Transmembrane</keyword>
<comment type="caution">
    <text evidence="2">The sequence shown here is derived from an EMBL/GenBank/DDBJ whole genome shotgun (WGS) entry which is preliminary data.</text>
</comment>
<dbReference type="AlphaFoldDB" id="A0A9C7GDB5"/>
<evidence type="ECO:0000313" key="3">
    <source>
        <dbReference type="Proteomes" id="UP000789845"/>
    </source>
</evidence>
<accession>A0A9C7GDB5</accession>
<reference evidence="2" key="1">
    <citation type="submission" date="2021-10" db="EMBL/GenBank/DDBJ databases">
        <authorList>
            <person name="Criscuolo A."/>
        </authorList>
    </citation>
    <scope>NUCLEOTIDE SEQUENCE</scope>
    <source>
        <strain evidence="2">CIP111885</strain>
    </source>
</reference>
<gene>
    <name evidence="2" type="ORF">NEOCIP111885_04213</name>
</gene>
<evidence type="ECO:0000313" key="2">
    <source>
        <dbReference type="EMBL" id="CAG9610439.1"/>
    </source>
</evidence>
<organism evidence="2 3">
    <name type="scientific">Pseudoneobacillus rhizosphaerae</name>
    <dbReference type="NCBI Taxonomy" id="2880968"/>
    <lineage>
        <taxon>Bacteria</taxon>
        <taxon>Bacillati</taxon>
        <taxon>Bacillota</taxon>
        <taxon>Bacilli</taxon>
        <taxon>Bacillales</taxon>
        <taxon>Bacillaceae</taxon>
        <taxon>Pseudoneobacillus</taxon>
    </lineage>
</organism>
<feature type="transmembrane region" description="Helical" evidence="1">
    <location>
        <begin position="99"/>
        <end position="116"/>
    </location>
</feature>
<dbReference type="Pfam" id="PF14808">
    <property type="entry name" value="TMEM164"/>
    <property type="match status" value="1"/>
</dbReference>
<feature type="transmembrane region" description="Helical" evidence="1">
    <location>
        <begin position="195"/>
        <end position="222"/>
    </location>
</feature>
<keyword evidence="3" id="KW-1185">Reference proteome</keyword>
<proteinExistence type="predicted"/>
<evidence type="ECO:0008006" key="4">
    <source>
        <dbReference type="Google" id="ProtNLM"/>
    </source>
</evidence>
<dbReference type="InterPro" id="IPR011737">
    <property type="entry name" value="CHP02206_TP0381"/>
</dbReference>
<evidence type="ECO:0000256" key="1">
    <source>
        <dbReference type="SAM" id="Phobius"/>
    </source>
</evidence>
<feature type="transmembrane region" description="Helical" evidence="1">
    <location>
        <begin position="157"/>
        <end position="175"/>
    </location>
</feature>
<dbReference type="NCBIfam" id="TIGR02206">
    <property type="entry name" value="intg_mem_TP0381"/>
    <property type="match status" value="1"/>
</dbReference>
<dbReference type="RefSeq" id="WP_230498804.1">
    <property type="nucleotide sequence ID" value="NZ_CAKJTG010000036.1"/>
</dbReference>
<feature type="transmembrane region" description="Helical" evidence="1">
    <location>
        <begin position="12"/>
        <end position="32"/>
    </location>
</feature>
<feature type="transmembrane region" description="Helical" evidence="1">
    <location>
        <begin position="44"/>
        <end position="63"/>
    </location>
</feature>